<dbReference type="InterPro" id="IPR058240">
    <property type="entry name" value="rSAM_sf"/>
</dbReference>
<sequence>MLFTMKFQFFNFANMNIFEKLGQVLPSVESPARYMGGEANSVVKDPSSLLARMAFVFPDLYEIGLSNNGLRVLYHVVNREPDLLMEVAFAPWDDMAEQMRKQGIPLYTHATWTPVRDFDMVGITLQTELNFTNVPYVLELAGIPAFAKDRNEEDPIVIGGGPAMANPEPVADFFDAFNIGDGEELLPHVLRTVGECEKKGMSRVEILEEISKIDGVYVPAFRPVVSGEFGMLVPAEPATGSYEHTKGVRRIFIPELKKEDYPVRNLIANMRLIHNRFSVEVMRGCTQGCRFCQAGIWYRPCRELPPDDVMDLAKEGLKATGENELGLLSLSTADYKPIEALTDSIIDDAFFDNVDVSLPSIRVSSFGQTLAEKVAALKGGRSGTFAPETGSERLRKMINKTISDEDMYNAAEHAFSSGFNKIKLYTMVGFPTENDEDMEAFCQLIENLVKIGRKYLKGAQISVSMGILIPKAFTALQWAGFMDKDLALSHIQFVRRRFYKNPNVKVTWADWDTSRLEAFYSRGDRTLGKMIYEAYKRGMIFESDNRRIHPKDWEKIWNDFGYDEKWIYETRQKESVFPWDFMHVGVTKSYLWNEYQKGFNPEVFQNAKPVPNCKWGECQHCGIPGNGKEVRLAENPEKYKAPSRTPEEIRKLVAERRPVYDERYTYKLTFQKTGLSRFLPHQNMLSAFVRSFGIAGIPLRYSEGFSPKPRLVNMGALPLGLETVCEILGVETLVPLNLSSEKDKLIEKLNAPFPRGMKILNIEPLSYKLSSRFPSSIAYSYMPEHIPEGLLEKFKEKQLPVVRNHRGQEINLNEHILDLKTDCGKIWIRVRCNDQGGTASPYPLFGGLMGVVNADSAASLDDLSRRFLIRKESMYWNNN</sequence>
<dbReference type="Pfam" id="PF19864">
    <property type="entry name" value="Radical_SAM_N2"/>
    <property type="match status" value="1"/>
</dbReference>
<dbReference type="Gene3D" id="3.80.30.20">
    <property type="entry name" value="tm_1862 like domain"/>
    <property type="match status" value="1"/>
</dbReference>
<dbReference type="InterPro" id="IPR018768">
    <property type="entry name" value="DUF2344"/>
</dbReference>
<dbReference type="SUPFAM" id="SSF102114">
    <property type="entry name" value="Radical SAM enzymes"/>
    <property type="match status" value="1"/>
</dbReference>
<dbReference type="InterPro" id="IPR007197">
    <property type="entry name" value="rSAM"/>
</dbReference>
<dbReference type="SFLD" id="SFLDG01082">
    <property type="entry name" value="B12-binding_domain_containing"/>
    <property type="match status" value="1"/>
</dbReference>
<dbReference type="InterPro" id="IPR023404">
    <property type="entry name" value="rSAM_horseshoe"/>
</dbReference>
<reference evidence="3" key="1">
    <citation type="submission" date="2016-11" db="EMBL/GenBank/DDBJ databases">
        <authorList>
            <person name="Varghese N."/>
            <person name="Submissions S."/>
        </authorList>
    </citation>
    <scope>NUCLEOTIDE SEQUENCE [LARGE SCALE GENOMIC DNA]</scope>
    <source>
        <strain evidence="3">UWOS</strain>
    </source>
</reference>
<name>A0A1M6WWJ0_9BACT</name>
<evidence type="ECO:0000313" key="3">
    <source>
        <dbReference type="Proteomes" id="UP000184275"/>
    </source>
</evidence>
<accession>A0A1M6WWJ0</accession>
<dbReference type="NCBIfam" id="TIGR03936">
    <property type="entry name" value="sam_1_link_chp"/>
    <property type="match status" value="1"/>
</dbReference>
<dbReference type="SFLD" id="SFLDS00029">
    <property type="entry name" value="Radical_SAM"/>
    <property type="match status" value="1"/>
</dbReference>
<feature type="domain" description="Radical SAM core" evidence="1">
    <location>
        <begin position="271"/>
        <end position="510"/>
    </location>
</feature>
<dbReference type="PROSITE" id="PS51918">
    <property type="entry name" value="RADICAL_SAM"/>
    <property type="match status" value="1"/>
</dbReference>
<dbReference type="NCBIfam" id="TIGR03960">
    <property type="entry name" value="rSAM_fuse_unch"/>
    <property type="match status" value="1"/>
</dbReference>
<dbReference type="Proteomes" id="UP000184275">
    <property type="component" value="Unassembled WGS sequence"/>
</dbReference>
<dbReference type="SMART" id="SM00729">
    <property type="entry name" value="Elp3"/>
    <property type="match status" value="1"/>
</dbReference>
<dbReference type="AlphaFoldDB" id="A0A1M6WWJ0"/>
<dbReference type="InterPro" id="IPR045784">
    <property type="entry name" value="Radical_SAM_N2"/>
</dbReference>
<dbReference type="InterPro" id="IPR006638">
    <property type="entry name" value="Elp3/MiaA/NifB-like_rSAM"/>
</dbReference>
<protein>
    <submittedName>
        <fullName evidence="2">Radical SAM-linked protein/radical SAM family uncharacterized protein</fullName>
    </submittedName>
</protein>
<dbReference type="Pfam" id="PF10105">
    <property type="entry name" value="DUF2344"/>
    <property type="match status" value="1"/>
</dbReference>
<evidence type="ECO:0000259" key="1">
    <source>
        <dbReference type="PROSITE" id="PS51918"/>
    </source>
</evidence>
<dbReference type="GO" id="GO:0051536">
    <property type="term" value="F:iron-sulfur cluster binding"/>
    <property type="evidence" value="ECO:0007669"/>
    <property type="project" value="InterPro"/>
</dbReference>
<organism evidence="2 3">
    <name type="scientific">Fibrobacter intestinalis</name>
    <dbReference type="NCBI Taxonomy" id="28122"/>
    <lineage>
        <taxon>Bacteria</taxon>
        <taxon>Pseudomonadati</taxon>
        <taxon>Fibrobacterota</taxon>
        <taxon>Fibrobacteria</taxon>
        <taxon>Fibrobacterales</taxon>
        <taxon>Fibrobacteraceae</taxon>
        <taxon>Fibrobacter</taxon>
    </lineage>
</organism>
<evidence type="ECO:0000313" key="2">
    <source>
        <dbReference type="EMBL" id="SHK98152.1"/>
    </source>
</evidence>
<dbReference type="InterPro" id="IPR023862">
    <property type="entry name" value="CHP03960_rSAM"/>
</dbReference>
<dbReference type="Pfam" id="PF04055">
    <property type="entry name" value="Radical_SAM"/>
    <property type="match status" value="1"/>
</dbReference>
<gene>
    <name evidence="2" type="ORF">SAMN05720469_12735</name>
</gene>
<dbReference type="PANTHER" id="PTHR42731:SF1">
    <property type="entry name" value="RADICAL SAM DOMAIN PROTEIN"/>
    <property type="match status" value="1"/>
</dbReference>
<proteinExistence type="predicted"/>
<keyword evidence="3" id="KW-1185">Reference proteome</keyword>
<dbReference type="EMBL" id="FRAW01000027">
    <property type="protein sequence ID" value="SHK98152.1"/>
    <property type="molecule type" value="Genomic_DNA"/>
</dbReference>
<dbReference type="PANTHER" id="PTHR42731">
    <property type="entry name" value="SLL1084 PROTEIN"/>
    <property type="match status" value="1"/>
</dbReference>
<dbReference type="GO" id="GO:0003824">
    <property type="term" value="F:catalytic activity"/>
    <property type="evidence" value="ECO:0007669"/>
    <property type="project" value="InterPro"/>
</dbReference>